<dbReference type="KEGG" id="pmad:BAY61_00800"/>
<keyword evidence="2" id="KW-1185">Reference proteome</keyword>
<reference evidence="1 2" key="1">
    <citation type="submission" date="2016-10" db="EMBL/GenBank/DDBJ databases">
        <authorList>
            <person name="de Groot N.N."/>
        </authorList>
    </citation>
    <scope>NUCLEOTIDE SEQUENCE [LARGE SCALE GENOMIC DNA]</scope>
    <source>
        <strain evidence="1 2">CGMCC 4.5506</strain>
    </source>
</reference>
<protein>
    <submittedName>
        <fullName evidence="1">Uncharacterized protein</fullName>
    </submittedName>
</protein>
<accession>A0A222VIV6</accession>
<dbReference type="RefSeq" id="WP_091801210.1">
    <property type="nucleotide sequence ID" value="NZ_CP016353.1"/>
</dbReference>
<dbReference type="STRING" id="530584.SAMN05421630_103112"/>
<name>A0A222VIV6_9PSEU</name>
<dbReference type="AlphaFoldDB" id="A0A222VIV6"/>
<organism evidence="1 2">
    <name type="scientific">Prauserella marina</name>
    <dbReference type="NCBI Taxonomy" id="530584"/>
    <lineage>
        <taxon>Bacteria</taxon>
        <taxon>Bacillati</taxon>
        <taxon>Actinomycetota</taxon>
        <taxon>Actinomycetes</taxon>
        <taxon>Pseudonocardiales</taxon>
        <taxon>Pseudonocardiaceae</taxon>
        <taxon>Prauserella</taxon>
    </lineage>
</organism>
<sequence length="153" mass="17191">MENADSARKSTRHKTPWHLWAAGIAMLALYLAGARDYLSLLEPNVDYIHSQGWGDDAIAYFTDYPLVIKIIWTINVVAGLIAPVLLFFRSRLAVAVALTAISAQVVLMLITFAFLDRWAALGAFTNLWDVGIALLTLAFWWYCRTMLKRSVLT</sequence>
<proteinExistence type="predicted"/>
<dbReference type="EMBL" id="FMZE01000003">
    <property type="protein sequence ID" value="SDC66711.1"/>
    <property type="molecule type" value="Genomic_DNA"/>
</dbReference>
<evidence type="ECO:0000313" key="2">
    <source>
        <dbReference type="Proteomes" id="UP000199494"/>
    </source>
</evidence>
<gene>
    <name evidence="1" type="ORF">SAMN05421630_103112</name>
</gene>
<dbReference type="Proteomes" id="UP000199494">
    <property type="component" value="Unassembled WGS sequence"/>
</dbReference>
<dbReference type="OrthoDB" id="4544855at2"/>
<evidence type="ECO:0000313" key="1">
    <source>
        <dbReference type="EMBL" id="SDC66711.1"/>
    </source>
</evidence>